<comment type="caution">
    <text evidence="1">The sequence shown here is derived from an EMBL/GenBank/DDBJ whole genome shotgun (WGS) entry which is preliminary data.</text>
</comment>
<accession>A0ABM9G904</accession>
<sequence>MNGEGIAGFVSIEEICKKHIRGAVMDVFYLVLTNGNISKAEMIREFLKYDPDPNAKPSKYRVMVDVAVAKLHGALFIDSWDSGNSAPYFLTQYGKEADQVLKTMFEEDSTILLLGSKIMAKAMIEEEG</sequence>
<proteinExistence type="predicted"/>
<keyword evidence="2" id="KW-1185">Reference proteome</keyword>
<evidence type="ECO:0000313" key="2">
    <source>
        <dbReference type="Proteomes" id="UP001154322"/>
    </source>
</evidence>
<dbReference type="Proteomes" id="UP001154322">
    <property type="component" value="Unassembled WGS sequence"/>
</dbReference>
<protein>
    <submittedName>
        <fullName evidence="1">Uncharacterized protein</fullName>
    </submittedName>
</protein>
<dbReference type="RefSeq" id="WP_261945453.1">
    <property type="nucleotide sequence ID" value="NZ_CALYLO010000010.1"/>
</dbReference>
<name>A0ABM9G904_9BACL</name>
<dbReference type="EMBL" id="CALYLO010000010">
    <property type="protein sequence ID" value="CAH8248488.1"/>
    <property type="molecule type" value="Genomic_DNA"/>
</dbReference>
<reference evidence="1" key="1">
    <citation type="submission" date="2022-06" db="EMBL/GenBank/DDBJ databases">
        <authorList>
            <person name="Dietemann V."/>
            <person name="Ory F."/>
            <person name="Dainat B."/>
            <person name="Oberhansli S."/>
        </authorList>
    </citation>
    <scope>NUCLEOTIDE SEQUENCE</scope>
    <source>
        <strain evidence="1">Ena-SAMPLE-TAB-26-04-2022-14:26:32:270-5432</strain>
    </source>
</reference>
<gene>
    <name evidence="1" type="ORF">WJ0W_007155</name>
</gene>
<evidence type="ECO:0000313" key="1">
    <source>
        <dbReference type="EMBL" id="CAH8248488.1"/>
    </source>
</evidence>
<organism evidence="1 2">
    <name type="scientific">Paenibacillus melissococcoides</name>
    <dbReference type="NCBI Taxonomy" id="2912268"/>
    <lineage>
        <taxon>Bacteria</taxon>
        <taxon>Bacillati</taxon>
        <taxon>Bacillota</taxon>
        <taxon>Bacilli</taxon>
        <taxon>Bacillales</taxon>
        <taxon>Paenibacillaceae</taxon>
        <taxon>Paenibacillus</taxon>
    </lineage>
</organism>